<evidence type="ECO:0000256" key="8">
    <source>
        <dbReference type="PROSITE-ProRule" id="PRU00043"/>
    </source>
</evidence>
<dbReference type="GO" id="GO:0016477">
    <property type="term" value="P:cell migration"/>
    <property type="evidence" value="ECO:0007669"/>
    <property type="project" value="TreeGrafter"/>
</dbReference>
<reference evidence="11" key="1">
    <citation type="submission" date="2023-03" db="EMBL/GenBank/DDBJ databases">
        <authorList>
            <person name="Steffen K."/>
            <person name="Cardenas P."/>
        </authorList>
    </citation>
    <scope>NUCLEOTIDE SEQUENCE</scope>
</reference>
<dbReference type="CDD" id="cd11304">
    <property type="entry name" value="Cadherin_repeat"/>
    <property type="match status" value="3"/>
</dbReference>
<evidence type="ECO:0000256" key="5">
    <source>
        <dbReference type="ARBA" id="ARBA00022837"/>
    </source>
</evidence>
<dbReference type="InterPro" id="IPR020894">
    <property type="entry name" value="Cadherin_CS"/>
</dbReference>
<evidence type="ECO:0000256" key="9">
    <source>
        <dbReference type="SAM" id="SignalP"/>
    </source>
</evidence>
<keyword evidence="12" id="KW-1185">Reference proteome</keyword>
<dbReference type="GO" id="GO:0005509">
    <property type="term" value="F:calcium ion binding"/>
    <property type="evidence" value="ECO:0007669"/>
    <property type="project" value="UniProtKB-UniRule"/>
</dbReference>
<keyword evidence="3 9" id="KW-0732">Signal</keyword>
<evidence type="ECO:0000256" key="6">
    <source>
        <dbReference type="ARBA" id="ARBA00022989"/>
    </source>
</evidence>
<dbReference type="PRINTS" id="PR00205">
    <property type="entry name" value="CADHERIN"/>
</dbReference>
<evidence type="ECO:0000313" key="11">
    <source>
        <dbReference type="EMBL" id="CAI7993587.1"/>
    </source>
</evidence>
<evidence type="ECO:0000256" key="3">
    <source>
        <dbReference type="ARBA" id="ARBA00022729"/>
    </source>
</evidence>
<dbReference type="EMBL" id="CASHTH010000190">
    <property type="protein sequence ID" value="CAI7993587.1"/>
    <property type="molecule type" value="Genomic_DNA"/>
</dbReference>
<feature type="signal peptide" evidence="9">
    <location>
        <begin position="1"/>
        <end position="20"/>
    </location>
</feature>
<dbReference type="PROSITE" id="PS00232">
    <property type="entry name" value="CADHERIN_1"/>
    <property type="match status" value="3"/>
</dbReference>
<organism evidence="11 12">
    <name type="scientific">Geodia barretti</name>
    <name type="common">Barrett's horny sponge</name>
    <dbReference type="NCBI Taxonomy" id="519541"/>
    <lineage>
        <taxon>Eukaryota</taxon>
        <taxon>Metazoa</taxon>
        <taxon>Porifera</taxon>
        <taxon>Demospongiae</taxon>
        <taxon>Heteroscleromorpha</taxon>
        <taxon>Tetractinellida</taxon>
        <taxon>Astrophorina</taxon>
        <taxon>Geodiidae</taxon>
        <taxon>Geodia</taxon>
    </lineage>
</organism>
<sequence length="579" mass="61531">MDFRTCFCIVLASLASVLHAAPEFLGGTAPRTAFALESYAIRRPVAFYPVIDLANPTFELATSQEWAVSITLAGAGTLPVTITVYQTNFPPTFFVDNYREEIDETASVGSTVVTVTAVDLAAELGSDPSDGVFVYEFDGEDSIYFSIDPDSGVITLARSVDYDTGNTEFVFNVGLSPTPSSKVANCSDMSSLTVYFLAPFLTFLSARFDIERDTPMYTMTLEVTDTGGLSDSVTIDVTVADENDNLPVITNNPLTADESVLECQLDGRPLSTVTAVDTADGGALAEVAYEVVGGKETSVNPAPSSLSFSLSPGDTNHILLNEETGELSLGFAPIDYEDPLERSFSLSVKAIDNPNGPVTRQQKSLETFIQTLTIGDCNDNPPVFGSPTYEYTVTENMNNLVGPLISTTDADATVANQGVTYQITDPDPGNWFDIAADGTLSIRSEQVVDREHTGVLTDSQGNGVVSFTIEAVNAGTSGTLTSVQDAQVVVTISDQNDNAPTMDENPLTGTTSIVVLEDALVGTILAVVRASDPDVGDNAVIMYKISSGNDLGKFSLDETNGVLTLAEPIDFEMEARSTP</sequence>
<dbReference type="AlphaFoldDB" id="A0AA35QWK2"/>
<dbReference type="GO" id="GO:0007156">
    <property type="term" value="P:homophilic cell adhesion via plasma membrane adhesion molecules"/>
    <property type="evidence" value="ECO:0007669"/>
    <property type="project" value="InterPro"/>
</dbReference>
<dbReference type="InterPro" id="IPR039808">
    <property type="entry name" value="Cadherin"/>
</dbReference>
<keyword evidence="4" id="KW-0677">Repeat</keyword>
<dbReference type="GO" id="GO:0045296">
    <property type="term" value="F:cadherin binding"/>
    <property type="evidence" value="ECO:0007669"/>
    <property type="project" value="TreeGrafter"/>
</dbReference>
<dbReference type="GO" id="GO:0008013">
    <property type="term" value="F:beta-catenin binding"/>
    <property type="evidence" value="ECO:0007669"/>
    <property type="project" value="TreeGrafter"/>
</dbReference>
<evidence type="ECO:0000259" key="10">
    <source>
        <dbReference type="PROSITE" id="PS50268"/>
    </source>
</evidence>
<gene>
    <name evidence="11" type="ORF">GBAR_LOCUS1281</name>
</gene>
<evidence type="ECO:0000256" key="2">
    <source>
        <dbReference type="ARBA" id="ARBA00022692"/>
    </source>
</evidence>
<feature type="domain" description="Cadherin" evidence="10">
    <location>
        <begin position="507"/>
        <end position="574"/>
    </location>
</feature>
<keyword evidence="7" id="KW-0472">Membrane</keyword>
<dbReference type="SUPFAM" id="SSF49313">
    <property type="entry name" value="Cadherin-like"/>
    <property type="match status" value="5"/>
</dbReference>
<keyword evidence="5 8" id="KW-0106">Calcium</keyword>
<proteinExistence type="predicted"/>
<dbReference type="GO" id="GO:0016342">
    <property type="term" value="C:catenin complex"/>
    <property type="evidence" value="ECO:0007669"/>
    <property type="project" value="TreeGrafter"/>
</dbReference>
<evidence type="ECO:0000256" key="4">
    <source>
        <dbReference type="ARBA" id="ARBA00022737"/>
    </source>
</evidence>
<dbReference type="Gene3D" id="2.60.40.60">
    <property type="entry name" value="Cadherins"/>
    <property type="match status" value="5"/>
</dbReference>
<evidence type="ECO:0000313" key="12">
    <source>
        <dbReference type="Proteomes" id="UP001174909"/>
    </source>
</evidence>
<feature type="domain" description="Cadherin" evidence="10">
    <location>
        <begin position="385"/>
        <end position="502"/>
    </location>
</feature>
<dbReference type="PROSITE" id="PS50268">
    <property type="entry name" value="CADHERIN_2"/>
    <property type="match status" value="4"/>
</dbReference>
<dbReference type="PANTHER" id="PTHR24027">
    <property type="entry name" value="CADHERIN-23"/>
    <property type="match status" value="1"/>
</dbReference>
<dbReference type="InterPro" id="IPR002126">
    <property type="entry name" value="Cadherin-like_dom"/>
</dbReference>
<name>A0AA35QWK2_GEOBA</name>
<keyword evidence="2" id="KW-0812">Transmembrane</keyword>
<dbReference type="SMART" id="SM00112">
    <property type="entry name" value="CA"/>
    <property type="match status" value="4"/>
</dbReference>
<dbReference type="Pfam" id="PF00028">
    <property type="entry name" value="Cadherin"/>
    <property type="match status" value="2"/>
</dbReference>
<comment type="subcellular location">
    <subcellularLocation>
        <location evidence="1">Membrane</location>
        <topology evidence="1">Single-pass membrane protein</topology>
    </subcellularLocation>
</comment>
<feature type="domain" description="Cadherin" evidence="10">
    <location>
        <begin position="252"/>
        <end position="384"/>
    </location>
</feature>
<feature type="domain" description="Cadherin" evidence="10">
    <location>
        <begin position="94"/>
        <end position="249"/>
    </location>
</feature>
<dbReference type="InterPro" id="IPR015919">
    <property type="entry name" value="Cadherin-like_sf"/>
</dbReference>
<evidence type="ECO:0000256" key="7">
    <source>
        <dbReference type="ARBA" id="ARBA00023136"/>
    </source>
</evidence>
<keyword evidence="6" id="KW-1133">Transmembrane helix</keyword>
<evidence type="ECO:0000256" key="1">
    <source>
        <dbReference type="ARBA" id="ARBA00004167"/>
    </source>
</evidence>
<accession>A0AA35QWK2</accession>
<protein>
    <submittedName>
        <fullName evidence="11">Protocadherin Fat 1</fullName>
    </submittedName>
</protein>
<feature type="chain" id="PRO_5041298843" evidence="9">
    <location>
        <begin position="21"/>
        <end position="579"/>
    </location>
</feature>
<dbReference type="Proteomes" id="UP001174909">
    <property type="component" value="Unassembled WGS sequence"/>
</dbReference>
<comment type="caution">
    <text evidence="11">The sequence shown here is derived from an EMBL/GenBank/DDBJ whole genome shotgun (WGS) entry which is preliminary data.</text>
</comment>
<dbReference type="PANTHER" id="PTHR24027:SF422">
    <property type="entry name" value="CADHERIN DOMAIN-CONTAINING PROTEIN"/>
    <property type="match status" value="1"/>
</dbReference>